<name>A0A2S6A3J7_9NOCA</name>
<protein>
    <recommendedName>
        <fullName evidence="3">ESX-1 secretion-associated protein</fullName>
    </recommendedName>
</protein>
<accession>A0A2S6A3J7</accession>
<evidence type="ECO:0008006" key="3">
    <source>
        <dbReference type="Google" id="ProtNLM"/>
    </source>
</evidence>
<dbReference type="Proteomes" id="UP000238356">
    <property type="component" value="Unassembled WGS sequence"/>
</dbReference>
<evidence type="ECO:0000313" key="1">
    <source>
        <dbReference type="EMBL" id="PPJ26371.1"/>
    </source>
</evidence>
<dbReference type="RefSeq" id="WP_063019199.1">
    <property type="nucleotide sequence ID" value="NZ_JADLQW010000039.1"/>
</dbReference>
<dbReference type="GeneID" id="66722336"/>
<gene>
    <name evidence="1" type="ORF">C5F51_19500</name>
</gene>
<comment type="caution">
    <text evidence="1">The sequence shown here is derived from an EMBL/GenBank/DDBJ whole genome shotgun (WGS) entry which is preliminary data.</text>
</comment>
<evidence type="ECO:0000313" key="2">
    <source>
        <dbReference type="Proteomes" id="UP000238356"/>
    </source>
</evidence>
<dbReference type="EMBL" id="PSZD01000012">
    <property type="protein sequence ID" value="PPJ26371.1"/>
    <property type="molecule type" value="Genomic_DNA"/>
</dbReference>
<proteinExistence type="predicted"/>
<organism evidence="1 2">
    <name type="scientific">Nocardia nova</name>
    <dbReference type="NCBI Taxonomy" id="37330"/>
    <lineage>
        <taxon>Bacteria</taxon>
        <taxon>Bacillati</taxon>
        <taxon>Actinomycetota</taxon>
        <taxon>Actinomycetes</taxon>
        <taxon>Mycobacteriales</taxon>
        <taxon>Nocardiaceae</taxon>
        <taxon>Nocardia</taxon>
    </lineage>
</organism>
<dbReference type="AlphaFoldDB" id="A0A2S6A3J7"/>
<sequence>MSYVFNGDPHELIPAAQKGIGLQGNHEGYLKALLAVKDELEAAVRSPQATPAIASSMQNALDKGNRLGNAFQDILNVLTDSAHKFSAADMDAYADLIRQQEQLHGGAQALGTDMGAGAGNVASSTMSGKVDIGF</sequence>
<reference evidence="1 2" key="1">
    <citation type="submission" date="2018-02" db="EMBL/GenBank/DDBJ databases">
        <title>8 Nocardia nova and 1 Nocardia cyriacigeorgica strain used for evolution to TMP-SMX.</title>
        <authorList>
            <person name="Mehta H."/>
            <person name="Weng J."/>
            <person name="Shamoo Y."/>
        </authorList>
    </citation>
    <scope>NUCLEOTIDE SEQUENCE [LARGE SCALE GENOMIC DNA]</scope>
    <source>
        <strain evidence="1 2">BAA2227</strain>
    </source>
</reference>
<keyword evidence="2" id="KW-1185">Reference proteome</keyword>